<dbReference type="AlphaFoldDB" id="A0A026W9S8"/>
<feature type="non-terminal residue" evidence="1">
    <location>
        <position position="1"/>
    </location>
</feature>
<protein>
    <submittedName>
        <fullName evidence="1">Uncharacterized protein</fullName>
    </submittedName>
</protein>
<gene>
    <name evidence="1" type="ORF">X777_07976</name>
</gene>
<accession>A0A026W9S8</accession>
<evidence type="ECO:0000313" key="2">
    <source>
        <dbReference type="Proteomes" id="UP000053097"/>
    </source>
</evidence>
<sequence length="105" mass="12125">HFKQAFYPIMFVFMAQPLEDKVPAFCLCMFGSDNKFTYKEVVHRWNFLIQEAAKFGIVVEGFSSDGDTRCLKGMKIFSNFPENAPNELSPYFQVSTLFVYVSAIR</sequence>
<organism evidence="1 2">
    <name type="scientific">Ooceraea biroi</name>
    <name type="common">Clonal raider ant</name>
    <name type="synonym">Cerapachys biroi</name>
    <dbReference type="NCBI Taxonomy" id="2015173"/>
    <lineage>
        <taxon>Eukaryota</taxon>
        <taxon>Metazoa</taxon>
        <taxon>Ecdysozoa</taxon>
        <taxon>Arthropoda</taxon>
        <taxon>Hexapoda</taxon>
        <taxon>Insecta</taxon>
        <taxon>Pterygota</taxon>
        <taxon>Neoptera</taxon>
        <taxon>Endopterygota</taxon>
        <taxon>Hymenoptera</taxon>
        <taxon>Apocrita</taxon>
        <taxon>Aculeata</taxon>
        <taxon>Formicoidea</taxon>
        <taxon>Formicidae</taxon>
        <taxon>Dorylinae</taxon>
        <taxon>Ooceraea</taxon>
    </lineage>
</organism>
<evidence type="ECO:0000313" key="1">
    <source>
        <dbReference type="EMBL" id="EZA52857.1"/>
    </source>
</evidence>
<name>A0A026W9S8_OOCBI</name>
<reference evidence="1 2" key="1">
    <citation type="journal article" date="2014" name="Curr. Biol.">
        <title>The genome of the clonal raider ant Cerapachys biroi.</title>
        <authorList>
            <person name="Oxley P.R."/>
            <person name="Ji L."/>
            <person name="Fetter-Pruneda I."/>
            <person name="McKenzie S.K."/>
            <person name="Li C."/>
            <person name="Hu H."/>
            <person name="Zhang G."/>
            <person name="Kronauer D.J."/>
        </authorList>
    </citation>
    <scope>NUCLEOTIDE SEQUENCE [LARGE SCALE GENOMIC DNA]</scope>
</reference>
<dbReference type="Proteomes" id="UP000053097">
    <property type="component" value="Unassembled WGS sequence"/>
</dbReference>
<proteinExistence type="predicted"/>
<dbReference type="EMBL" id="KK107311">
    <property type="protein sequence ID" value="EZA52857.1"/>
    <property type="molecule type" value="Genomic_DNA"/>
</dbReference>
<keyword evidence="2" id="KW-1185">Reference proteome</keyword>